<dbReference type="InterPro" id="IPR006500">
    <property type="entry name" value="Helicase_put_C_phage/plasmid"/>
</dbReference>
<sequence length="804" mass="88115">MQIDALLRRLDPSGTIEEDTGGVLVRCPAHPDGRPSLLVGLSSEGTASLYCRAGCSTADVLQAAEMEMADLFRVAGEPTVTKIEYEPLGGAPLAALASYVDWAASRFTGSPAEKYAARRFGVTPDLAEAFKLGYDDGASELFSRDYRSESYRAHPRLVVPFLDWQGNPRGLQGRDIGGRCPVRWAGLQNPRGADGKPVMRWDTTGVVRADTAYDTVLVTEGPGDALATASAGYTATFVRGAGVARAERTAQEIAAGASGAAVVLAGDNDRSGRQFNDALGESLTAHEIQPRTLVFPLAHKDICKWRDASGDAFARKLHTAVSDAPQWTSAPARRDGEGVRLPMDGTDIENARYALRVVGPDTAHVEGVGFLTWTGTHWRPMSRSRENAIGHRVADAMRAELDEMPKGDPKGSGEEREQARDHVEATKRVRRMHMDSGIQAALTHLKTITGRDVEEFDAAPHLLAFRNGVVDLRTGELLDHDREHMLTRLVDLEYDPEAPAPRWEQFLAEVFPGDPEMPEMPAFIRRLIGYGITGETREHVFALLYGHGANGKSVLVNTLAYAFSGITTHMSQAAIALARSYDAAAPNPALAALRGARLAVLSELSDGLRLNEALLKQVTAGDPVVARELYKGQFTFHPTALLIMATNYKPDVRGQDDGFWRRTRLIPFTREFTVEDRDATLPERLREEIPGIIAWAVRGAVEWYRDGLQEPASVSMAVEEYRRSADVLEGFLPGVLVRDPAGQIKLKDAFDLFLDWRVDEHVEPVLRWGKQRFRQQLESRKVAYNPRGTGGVGWLIGVRAAEKG</sequence>
<gene>
    <name evidence="5" type="ORF">EV193_104385</name>
</gene>
<keyword evidence="2" id="KW-0378">Hydrolase</keyword>
<dbReference type="GO" id="GO:0005524">
    <property type="term" value="F:ATP binding"/>
    <property type="evidence" value="ECO:0007669"/>
    <property type="project" value="UniProtKB-KW"/>
</dbReference>
<feature type="domain" description="SF3 helicase" evidence="4">
    <location>
        <begin position="519"/>
        <end position="681"/>
    </location>
</feature>
<dbReference type="Pfam" id="PF08706">
    <property type="entry name" value="D5_N"/>
    <property type="match status" value="1"/>
</dbReference>
<dbReference type="PANTHER" id="PTHR35372">
    <property type="entry name" value="ATP BINDING PROTEIN-RELATED"/>
    <property type="match status" value="1"/>
</dbReference>
<dbReference type="SUPFAM" id="SSF52540">
    <property type="entry name" value="P-loop containing nucleoside triphosphate hydrolases"/>
    <property type="match status" value="1"/>
</dbReference>
<accession>A0A4Q7KQR2</accession>
<evidence type="ECO:0000256" key="1">
    <source>
        <dbReference type="ARBA" id="ARBA00022741"/>
    </source>
</evidence>
<dbReference type="InterPro" id="IPR045455">
    <property type="entry name" value="NrS-1_pol-like_helicase"/>
</dbReference>
<dbReference type="OrthoDB" id="9763644at2"/>
<dbReference type="InterPro" id="IPR051620">
    <property type="entry name" value="ORF904-like_C"/>
</dbReference>
<comment type="caution">
    <text evidence="5">The sequence shown here is derived from an EMBL/GenBank/DDBJ whole genome shotgun (WGS) entry which is preliminary data.</text>
</comment>
<keyword evidence="5" id="KW-0347">Helicase</keyword>
<dbReference type="EMBL" id="SGWQ01000004">
    <property type="protein sequence ID" value="RZS39169.1"/>
    <property type="molecule type" value="Genomic_DNA"/>
</dbReference>
<proteinExistence type="predicted"/>
<evidence type="ECO:0000256" key="2">
    <source>
        <dbReference type="ARBA" id="ARBA00022801"/>
    </source>
</evidence>
<reference evidence="5 6" key="1">
    <citation type="submission" date="2019-02" db="EMBL/GenBank/DDBJ databases">
        <title>Genomic Encyclopedia of Type Strains, Phase IV (KMG-IV): sequencing the most valuable type-strain genomes for metagenomic binning, comparative biology and taxonomic classification.</title>
        <authorList>
            <person name="Goeker M."/>
        </authorList>
    </citation>
    <scope>NUCLEOTIDE SEQUENCE [LARGE SCALE GENOMIC DNA]</scope>
    <source>
        <strain evidence="5 6">DSM 101727</strain>
    </source>
</reference>
<dbReference type="GO" id="GO:0004386">
    <property type="term" value="F:helicase activity"/>
    <property type="evidence" value="ECO:0007669"/>
    <property type="project" value="UniProtKB-KW"/>
</dbReference>
<dbReference type="GO" id="GO:0016787">
    <property type="term" value="F:hydrolase activity"/>
    <property type="evidence" value="ECO:0007669"/>
    <property type="project" value="UniProtKB-KW"/>
</dbReference>
<dbReference type="InterPro" id="IPR006171">
    <property type="entry name" value="TOPRIM_dom"/>
</dbReference>
<dbReference type="InterPro" id="IPR027417">
    <property type="entry name" value="P-loop_NTPase"/>
</dbReference>
<keyword evidence="3" id="KW-0067">ATP-binding</keyword>
<dbReference type="SMART" id="SM00493">
    <property type="entry name" value="TOPRIM"/>
    <property type="match status" value="1"/>
</dbReference>
<evidence type="ECO:0000259" key="4">
    <source>
        <dbReference type="PROSITE" id="PS51206"/>
    </source>
</evidence>
<dbReference type="NCBIfam" id="TIGR01613">
    <property type="entry name" value="primase_Cterm"/>
    <property type="match status" value="1"/>
</dbReference>
<dbReference type="RefSeq" id="WP_130344736.1">
    <property type="nucleotide sequence ID" value="NZ_SGWQ01000004.1"/>
</dbReference>
<dbReference type="InterPro" id="IPR014818">
    <property type="entry name" value="Phage/plasmid_primase_P4_C"/>
</dbReference>
<dbReference type="Proteomes" id="UP000294257">
    <property type="component" value="Unassembled WGS sequence"/>
</dbReference>
<dbReference type="PANTHER" id="PTHR35372:SF2">
    <property type="entry name" value="SF3 HELICASE DOMAIN-CONTAINING PROTEIN"/>
    <property type="match status" value="1"/>
</dbReference>
<evidence type="ECO:0000256" key="3">
    <source>
        <dbReference type="ARBA" id="ARBA00022840"/>
    </source>
</evidence>
<dbReference type="SMART" id="SM00885">
    <property type="entry name" value="D5_N"/>
    <property type="match status" value="1"/>
</dbReference>
<keyword evidence="6" id="KW-1185">Reference proteome</keyword>
<dbReference type="Pfam" id="PF13155">
    <property type="entry name" value="Toprim_2"/>
    <property type="match status" value="1"/>
</dbReference>
<evidence type="ECO:0000313" key="5">
    <source>
        <dbReference type="EMBL" id="RZS39169.1"/>
    </source>
</evidence>
<dbReference type="Gene3D" id="3.40.50.300">
    <property type="entry name" value="P-loop containing nucleotide triphosphate hydrolases"/>
    <property type="match status" value="1"/>
</dbReference>
<organism evidence="5 6">
    <name type="scientific">Herbihabitans rhizosphaerae</name>
    <dbReference type="NCBI Taxonomy" id="1872711"/>
    <lineage>
        <taxon>Bacteria</taxon>
        <taxon>Bacillati</taxon>
        <taxon>Actinomycetota</taxon>
        <taxon>Actinomycetes</taxon>
        <taxon>Pseudonocardiales</taxon>
        <taxon>Pseudonocardiaceae</taxon>
        <taxon>Herbihabitans</taxon>
    </lineage>
</organism>
<dbReference type="PROSITE" id="PS51206">
    <property type="entry name" value="SF3_HELICASE_1"/>
    <property type="match status" value="1"/>
</dbReference>
<dbReference type="SUPFAM" id="SSF56731">
    <property type="entry name" value="DNA primase core"/>
    <property type="match status" value="1"/>
</dbReference>
<protein>
    <submittedName>
        <fullName evidence="5">Putative DNA primase/helicase</fullName>
    </submittedName>
</protein>
<name>A0A4Q7KQR2_9PSEU</name>
<dbReference type="AlphaFoldDB" id="A0A4Q7KQR2"/>
<evidence type="ECO:0000313" key="6">
    <source>
        <dbReference type="Proteomes" id="UP000294257"/>
    </source>
</evidence>
<dbReference type="Pfam" id="PF19263">
    <property type="entry name" value="DUF5906"/>
    <property type="match status" value="1"/>
</dbReference>
<dbReference type="Gene3D" id="3.40.1360.10">
    <property type="match status" value="1"/>
</dbReference>
<keyword evidence="1" id="KW-0547">Nucleotide-binding</keyword>
<dbReference type="InterPro" id="IPR014015">
    <property type="entry name" value="Helicase_SF3_DNA-vir"/>
</dbReference>